<dbReference type="Proteomes" id="UP000575469">
    <property type="component" value="Unassembled WGS sequence"/>
</dbReference>
<dbReference type="RefSeq" id="WP_169340797.1">
    <property type="nucleotide sequence ID" value="NZ_JABBZM010000017.1"/>
</dbReference>
<evidence type="ECO:0000313" key="1">
    <source>
        <dbReference type="EMBL" id="NMV39845.1"/>
    </source>
</evidence>
<dbReference type="EMBL" id="JABBZM010000017">
    <property type="protein sequence ID" value="NMV39845.1"/>
    <property type="molecule type" value="Genomic_DNA"/>
</dbReference>
<reference evidence="1 2" key="1">
    <citation type="submission" date="2020-04" db="EMBL/GenBank/DDBJ databases">
        <title>Ralstonia insidiosa genome sequencing and assembly.</title>
        <authorList>
            <person name="Martins R.C.R."/>
            <person name="Perdigao-Neto L.V."/>
            <person name="Levin A.S.S."/>
            <person name="Costa S.F."/>
        </authorList>
    </citation>
    <scope>NUCLEOTIDE SEQUENCE [LARGE SCALE GENOMIC DNA]</scope>
    <source>
        <strain evidence="1 2">5047</strain>
    </source>
</reference>
<evidence type="ECO:0000313" key="2">
    <source>
        <dbReference type="Proteomes" id="UP000575469"/>
    </source>
</evidence>
<organism evidence="1 2">
    <name type="scientific">Ralstonia insidiosa</name>
    <dbReference type="NCBI Taxonomy" id="190721"/>
    <lineage>
        <taxon>Bacteria</taxon>
        <taxon>Pseudomonadati</taxon>
        <taxon>Pseudomonadota</taxon>
        <taxon>Betaproteobacteria</taxon>
        <taxon>Burkholderiales</taxon>
        <taxon>Burkholderiaceae</taxon>
        <taxon>Ralstonia</taxon>
    </lineage>
</organism>
<gene>
    <name evidence="1" type="ORF">HGR00_18200</name>
</gene>
<accession>A0A848P3E6</accession>
<sequence>MNKYKIERAWKEIKISDLMTVADAMLESPIRVKSKPLANGTKGLVTIQFTKDPNYLDTPDSHFRTLKSLTNLLEEVAPPRFRGAHFSHGEAEFEINITYRLPLWDARFSEVDDKTFMETLAVFEASRLLSQALRGSYYSGRLKDKFPDPRHRVQQVIYSKLPFLDYAVRIHVPERRTTAPLQNQSYFD</sequence>
<dbReference type="AlphaFoldDB" id="A0A848P3E6"/>
<name>A0A848P3E6_9RALS</name>
<protein>
    <submittedName>
        <fullName evidence="1">Uncharacterized protein</fullName>
    </submittedName>
</protein>
<comment type="caution">
    <text evidence="1">The sequence shown here is derived from an EMBL/GenBank/DDBJ whole genome shotgun (WGS) entry which is preliminary data.</text>
</comment>
<proteinExistence type="predicted"/>